<evidence type="ECO:0000313" key="2">
    <source>
        <dbReference type="EMBL" id="CAE7021828.1"/>
    </source>
</evidence>
<name>A0A812I9D7_9DINO</name>
<feature type="region of interest" description="Disordered" evidence="1">
    <location>
        <begin position="453"/>
        <end position="501"/>
    </location>
</feature>
<dbReference type="InterPro" id="IPR011989">
    <property type="entry name" value="ARM-like"/>
</dbReference>
<dbReference type="OrthoDB" id="421943at2759"/>
<dbReference type="SUPFAM" id="SSF48371">
    <property type="entry name" value="ARM repeat"/>
    <property type="match status" value="1"/>
</dbReference>
<dbReference type="EMBL" id="CAJNDS010000173">
    <property type="protein sequence ID" value="CAE7021828.1"/>
    <property type="molecule type" value="Genomic_DNA"/>
</dbReference>
<evidence type="ECO:0000313" key="3">
    <source>
        <dbReference type="Proteomes" id="UP000604046"/>
    </source>
</evidence>
<comment type="caution">
    <text evidence="2">The sequence shown here is derived from an EMBL/GenBank/DDBJ whole genome shotgun (WGS) entry which is preliminary data.</text>
</comment>
<accession>A0A812I9D7</accession>
<dbReference type="Proteomes" id="UP000604046">
    <property type="component" value="Unassembled WGS sequence"/>
</dbReference>
<reference evidence="2" key="1">
    <citation type="submission" date="2021-02" db="EMBL/GenBank/DDBJ databases">
        <authorList>
            <person name="Dougan E. K."/>
            <person name="Rhodes N."/>
            <person name="Thang M."/>
            <person name="Chan C."/>
        </authorList>
    </citation>
    <scope>NUCLEOTIDE SEQUENCE</scope>
</reference>
<organism evidence="2 3">
    <name type="scientific">Symbiodinium natans</name>
    <dbReference type="NCBI Taxonomy" id="878477"/>
    <lineage>
        <taxon>Eukaryota</taxon>
        <taxon>Sar</taxon>
        <taxon>Alveolata</taxon>
        <taxon>Dinophyceae</taxon>
        <taxon>Suessiales</taxon>
        <taxon>Symbiodiniaceae</taxon>
        <taxon>Symbiodinium</taxon>
    </lineage>
</organism>
<sequence>MAVQLVENVLGSQHSFKHLEHPDRSAVSLHVNVPDLAALGDARWEVRADALHQLLGLEGPQLAPYAEAVLPLVADPVSEVRRRACELIHKLDITVLHGLKDVESPRMSFLRCGKTWKCLCVPGSMPVPPSHLTADLQDLHSKQEDSEGSSHRTACTQLPRHLADGFNTPKAIGRSRPQEVDERLLAEMGHGHPVDSIEWLGTLVNAPNLLEMANEGNEGNEGHWYHWKVRDALAFSVRELQGTALVQLLADAETVVREDALIALRRLPSHLWVHHTRWVTQSLVDPMPQVRMAALCALQRLSSVELALQAPWVVQKLQDEDAEVRAAALLTLRFLKPDHLKHWAEQARSERLRNEQWRGFHPPQWQTSPALDCQGTAFFDTVKAVGIGSSLAVHAASSAPSSDLLEAKLSVSQDVIDNDPASVAVRAKAWQEKVAVGVAQRLLSRHNSTARLGAALEASSDKVGGTKRPAPEEPRSTTPEHQDRRPSQGNPHPPLLQDPFRPGFLGDRPIWWMPEGGLLGPRHPAWGQVAPGRSGGMMPRFDPIGPGDPDPDHFVPGGLPGNPGGLPTFHGGRPGRGSGMDPDGIFFM</sequence>
<feature type="compositionally biased region" description="Basic and acidic residues" evidence="1">
    <location>
        <begin position="469"/>
        <end position="486"/>
    </location>
</feature>
<proteinExistence type="predicted"/>
<dbReference type="AlphaFoldDB" id="A0A812I9D7"/>
<protein>
    <submittedName>
        <fullName evidence="2">Uncharacterized protein</fullName>
    </submittedName>
</protein>
<evidence type="ECO:0000256" key="1">
    <source>
        <dbReference type="SAM" id="MobiDB-lite"/>
    </source>
</evidence>
<dbReference type="Gene3D" id="1.25.10.10">
    <property type="entry name" value="Leucine-rich Repeat Variant"/>
    <property type="match status" value="1"/>
</dbReference>
<dbReference type="InterPro" id="IPR016024">
    <property type="entry name" value="ARM-type_fold"/>
</dbReference>
<gene>
    <name evidence="2" type="ORF">SNAT2548_LOCUS2888</name>
</gene>
<keyword evidence="3" id="KW-1185">Reference proteome</keyword>